<sequence length="595" mass="63973">MLMPSIRLNIVPPPQTPLQAALWACAGPLGLVFAYSCSYNLLLFAPSIYLLQIYDRVLSSHSIDTLLMLTLIVALTVVVGSVLDALRRGILGRLAAWFEDRLRPSVLSASLEYAFRGDPARASDVYRDLAVLRQFIESGACPMLFDALWAPLFLMVLFLVHPLLGAVGACNVFVLFGLTLASELLTEDAMARSSAALSRSYGRLMTVAGNIHMIRTMGMFDGAARLIYQSTQDARSEQDLAQRRCEIIMLVAKPVRALGQVLMMGAAAWLVLDHGRSPAIIFAATLLFGRALAPVEGAIAGWKALAAALSAYRRLGGVLAANSAVPKETDVPTDQPRAGLMVDNVGVVLRESRCFLLTGVSLSVAPGECLGIIGPSGSGKSMLGQIIAGISLPTHGRVLLDNIDVSVLREGRGGRHLGYLPQDINLFGETIRDNIGRLDDPDLQKVIKAAKLAGIHDTIMRLPEGYDTPVPNGGFGFSRGFRQRLGLARAFFGDPRLVVLDEPNASLDYVGERVLLDAIEQMKIANSSVIVITHRMGILAATSKIAIMQDGTVTAFGDSEEIFERHLSRPQVPLQVTLPESTGTAAKISAEQVVP</sequence>
<dbReference type="SUPFAM" id="SSF52540">
    <property type="entry name" value="P-loop containing nucleoside triphosphate hydrolases"/>
    <property type="match status" value="1"/>
</dbReference>
<evidence type="ECO:0000256" key="5">
    <source>
        <dbReference type="ARBA" id="ARBA00022989"/>
    </source>
</evidence>
<keyword evidence="5 8" id="KW-1133">Transmembrane helix</keyword>
<dbReference type="GO" id="GO:0030253">
    <property type="term" value="P:protein secretion by the type I secretion system"/>
    <property type="evidence" value="ECO:0007669"/>
    <property type="project" value="InterPro"/>
</dbReference>
<dbReference type="InterPro" id="IPR036640">
    <property type="entry name" value="ABC1_TM_sf"/>
</dbReference>
<dbReference type="InterPro" id="IPR003593">
    <property type="entry name" value="AAA+_ATPase"/>
</dbReference>
<dbReference type="Pfam" id="PF00005">
    <property type="entry name" value="ABC_tran"/>
    <property type="match status" value="1"/>
</dbReference>
<reference evidence="11 12" key="1">
    <citation type="submission" date="2016-11" db="EMBL/GenBank/DDBJ databases">
        <authorList>
            <person name="Jaros S."/>
            <person name="Januszkiewicz K."/>
            <person name="Wedrychowicz H."/>
        </authorList>
    </citation>
    <scope>NUCLEOTIDE SEQUENCE [LARGE SCALE GENOMIC DNA]</scope>
    <source>
        <strain evidence="11 12">GAS499</strain>
    </source>
</reference>
<evidence type="ECO:0000256" key="7">
    <source>
        <dbReference type="ARBA" id="ARBA00024722"/>
    </source>
</evidence>
<keyword evidence="6 8" id="KW-0472">Membrane</keyword>
<feature type="transmembrane region" description="Helical" evidence="8">
    <location>
        <begin position="65"/>
        <end position="86"/>
    </location>
</feature>
<keyword evidence="2 8" id="KW-0812">Transmembrane</keyword>
<dbReference type="GO" id="GO:0005886">
    <property type="term" value="C:plasma membrane"/>
    <property type="evidence" value="ECO:0007669"/>
    <property type="project" value="UniProtKB-SubCell"/>
</dbReference>
<proteinExistence type="predicted"/>
<dbReference type="GO" id="GO:0034040">
    <property type="term" value="F:ATPase-coupled lipid transmembrane transporter activity"/>
    <property type="evidence" value="ECO:0007669"/>
    <property type="project" value="TreeGrafter"/>
</dbReference>
<evidence type="ECO:0000259" key="10">
    <source>
        <dbReference type="PROSITE" id="PS50929"/>
    </source>
</evidence>
<evidence type="ECO:0000256" key="4">
    <source>
        <dbReference type="ARBA" id="ARBA00022840"/>
    </source>
</evidence>
<evidence type="ECO:0000256" key="6">
    <source>
        <dbReference type="ARBA" id="ARBA00023136"/>
    </source>
</evidence>
<evidence type="ECO:0000256" key="8">
    <source>
        <dbReference type="SAM" id="Phobius"/>
    </source>
</evidence>
<dbReference type="PROSITE" id="PS50929">
    <property type="entry name" value="ABC_TM1F"/>
    <property type="match status" value="1"/>
</dbReference>
<dbReference type="NCBIfam" id="TIGR01842">
    <property type="entry name" value="type_I_sec_PrtD"/>
    <property type="match status" value="1"/>
</dbReference>
<evidence type="ECO:0000256" key="2">
    <source>
        <dbReference type="ARBA" id="ARBA00022692"/>
    </source>
</evidence>
<evidence type="ECO:0000313" key="11">
    <source>
        <dbReference type="EMBL" id="SHJ45781.1"/>
    </source>
</evidence>
<dbReference type="Gene3D" id="1.20.1560.10">
    <property type="entry name" value="ABC transporter type 1, transmembrane domain"/>
    <property type="match status" value="1"/>
</dbReference>
<dbReference type="InterPro" id="IPR011527">
    <property type="entry name" value="ABC1_TM_dom"/>
</dbReference>
<dbReference type="EMBL" id="LT670844">
    <property type="protein sequence ID" value="SHJ45781.1"/>
    <property type="molecule type" value="Genomic_DNA"/>
</dbReference>
<dbReference type="AlphaFoldDB" id="A0A1M6JGG4"/>
<comment type="function">
    <text evidence="7">Involved in beta-(1--&gt;2)glucan export. Transmembrane domains (TMD) form a pore in the inner membrane and the ATP-binding domain (NBD) is responsible for energy generation.</text>
</comment>
<evidence type="ECO:0000256" key="3">
    <source>
        <dbReference type="ARBA" id="ARBA00022741"/>
    </source>
</evidence>
<keyword evidence="4 11" id="KW-0067">ATP-binding</keyword>
<feature type="domain" description="ABC transmembrane type-1" evidence="10">
    <location>
        <begin position="31"/>
        <end position="307"/>
    </location>
</feature>
<evidence type="ECO:0000256" key="1">
    <source>
        <dbReference type="ARBA" id="ARBA00004651"/>
    </source>
</evidence>
<feature type="transmembrane region" description="Helical" evidence="8">
    <location>
        <begin position="21"/>
        <end position="45"/>
    </location>
</feature>
<accession>A0A1M6JGG4</accession>
<comment type="subcellular location">
    <subcellularLocation>
        <location evidence="1">Cell membrane</location>
        <topology evidence="1">Multi-pass membrane protein</topology>
    </subcellularLocation>
</comment>
<dbReference type="InterPro" id="IPR039421">
    <property type="entry name" value="Type_1_exporter"/>
</dbReference>
<dbReference type="GO" id="GO:0140359">
    <property type="term" value="F:ABC-type transporter activity"/>
    <property type="evidence" value="ECO:0007669"/>
    <property type="project" value="InterPro"/>
</dbReference>
<name>A0A1M6JGG4_9BRAD</name>
<feature type="domain" description="ABC transporter" evidence="9">
    <location>
        <begin position="340"/>
        <end position="575"/>
    </location>
</feature>
<evidence type="ECO:0000313" key="12">
    <source>
        <dbReference type="Proteomes" id="UP000189935"/>
    </source>
</evidence>
<gene>
    <name evidence="11" type="ORF">SAMN05444159_0672</name>
</gene>
<keyword evidence="3" id="KW-0547">Nucleotide-binding</keyword>
<dbReference type="PANTHER" id="PTHR24221">
    <property type="entry name" value="ATP-BINDING CASSETTE SUB-FAMILY B"/>
    <property type="match status" value="1"/>
</dbReference>
<dbReference type="Proteomes" id="UP000189935">
    <property type="component" value="Chromosome I"/>
</dbReference>
<dbReference type="Gene3D" id="3.40.50.300">
    <property type="entry name" value="P-loop containing nucleotide triphosphate hydrolases"/>
    <property type="match status" value="1"/>
</dbReference>
<dbReference type="RefSeq" id="WP_079536809.1">
    <property type="nucleotide sequence ID" value="NZ_LT670844.1"/>
</dbReference>
<organism evidence="11 12">
    <name type="scientific">Bradyrhizobium lablabi</name>
    <dbReference type="NCBI Taxonomy" id="722472"/>
    <lineage>
        <taxon>Bacteria</taxon>
        <taxon>Pseudomonadati</taxon>
        <taxon>Pseudomonadota</taxon>
        <taxon>Alphaproteobacteria</taxon>
        <taxon>Hyphomicrobiales</taxon>
        <taxon>Nitrobacteraceae</taxon>
        <taxon>Bradyrhizobium</taxon>
    </lineage>
</organism>
<dbReference type="GO" id="GO:0016887">
    <property type="term" value="F:ATP hydrolysis activity"/>
    <property type="evidence" value="ECO:0007669"/>
    <property type="project" value="InterPro"/>
</dbReference>
<dbReference type="InterPro" id="IPR027417">
    <property type="entry name" value="P-loop_NTPase"/>
</dbReference>
<dbReference type="SMART" id="SM00382">
    <property type="entry name" value="AAA"/>
    <property type="match status" value="1"/>
</dbReference>
<dbReference type="InterPro" id="IPR003439">
    <property type="entry name" value="ABC_transporter-like_ATP-bd"/>
</dbReference>
<dbReference type="InterPro" id="IPR010128">
    <property type="entry name" value="ATPase_T1SS_PrtD-like"/>
</dbReference>
<dbReference type="SUPFAM" id="SSF90123">
    <property type="entry name" value="ABC transporter transmembrane region"/>
    <property type="match status" value="1"/>
</dbReference>
<dbReference type="PANTHER" id="PTHR24221:SF248">
    <property type="entry name" value="ABC TRANSPORTER TRANSMEMBRANE REGION"/>
    <property type="match status" value="1"/>
</dbReference>
<dbReference type="PROSITE" id="PS50893">
    <property type="entry name" value="ABC_TRANSPORTER_2"/>
    <property type="match status" value="1"/>
</dbReference>
<evidence type="ECO:0000259" key="9">
    <source>
        <dbReference type="PROSITE" id="PS50893"/>
    </source>
</evidence>
<protein>
    <submittedName>
        <fullName evidence="11">ATP-binding cassette, subfamily C</fullName>
    </submittedName>
</protein>
<dbReference type="GO" id="GO:0005524">
    <property type="term" value="F:ATP binding"/>
    <property type="evidence" value="ECO:0007669"/>
    <property type="project" value="UniProtKB-KW"/>
</dbReference>
<dbReference type="OrthoDB" id="9808328at2"/>
<dbReference type="GO" id="GO:0030256">
    <property type="term" value="C:type I protein secretion system complex"/>
    <property type="evidence" value="ECO:0007669"/>
    <property type="project" value="InterPro"/>
</dbReference>